<accession>A0A8B6HMJ5</accession>
<dbReference type="OrthoDB" id="197676at2759"/>
<keyword evidence="12" id="KW-1185">Reference proteome</keyword>
<evidence type="ECO:0000256" key="8">
    <source>
        <dbReference type="SAM" id="Coils"/>
    </source>
</evidence>
<feature type="repeat" description="RPEL" evidence="7">
    <location>
        <begin position="142"/>
        <end position="167"/>
    </location>
</feature>
<evidence type="ECO:0000256" key="5">
    <source>
        <dbReference type="ARBA" id="ARBA00023163"/>
    </source>
</evidence>
<evidence type="ECO:0000256" key="2">
    <source>
        <dbReference type="ARBA" id="ARBA00022737"/>
    </source>
</evidence>
<dbReference type="PROSITE" id="PS50800">
    <property type="entry name" value="SAP"/>
    <property type="match status" value="1"/>
</dbReference>
<evidence type="ECO:0000313" key="12">
    <source>
        <dbReference type="Proteomes" id="UP000596742"/>
    </source>
</evidence>
<dbReference type="SMART" id="SM00707">
    <property type="entry name" value="RPEL"/>
    <property type="match status" value="3"/>
</dbReference>
<dbReference type="PROSITE" id="PS51073">
    <property type="entry name" value="RPEL"/>
    <property type="match status" value="2"/>
</dbReference>
<evidence type="ECO:0000256" key="4">
    <source>
        <dbReference type="ARBA" id="ARBA00023054"/>
    </source>
</evidence>
<dbReference type="InterPro" id="IPR043451">
    <property type="entry name" value="Myocardin-like"/>
</dbReference>
<dbReference type="Pfam" id="PF02037">
    <property type="entry name" value="SAP"/>
    <property type="match status" value="1"/>
</dbReference>
<dbReference type="Gene3D" id="1.10.720.30">
    <property type="entry name" value="SAP domain"/>
    <property type="match status" value="1"/>
</dbReference>
<dbReference type="Gene3D" id="6.10.150.10">
    <property type="match status" value="1"/>
</dbReference>
<dbReference type="InterPro" id="IPR003034">
    <property type="entry name" value="SAP_dom"/>
</dbReference>
<evidence type="ECO:0000256" key="9">
    <source>
        <dbReference type="SAM" id="MobiDB-lite"/>
    </source>
</evidence>
<evidence type="ECO:0000259" key="10">
    <source>
        <dbReference type="PROSITE" id="PS50800"/>
    </source>
</evidence>
<keyword evidence="6" id="KW-0539">Nucleus</keyword>
<dbReference type="InterPro" id="IPR036361">
    <property type="entry name" value="SAP_dom_sf"/>
</dbReference>
<feature type="region of interest" description="Disordered" evidence="9">
    <location>
        <begin position="322"/>
        <end position="373"/>
    </location>
</feature>
<feature type="compositionally biased region" description="Low complexity" evidence="9">
    <location>
        <begin position="1087"/>
        <end position="1102"/>
    </location>
</feature>
<proteinExistence type="predicted"/>
<feature type="compositionally biased region" description="Polar residues" evidence="9">
    <location>
        <begin position="356"/>
        <end position="367"/>
    </location>
</feature>
<dbReference type="GO" id="GO:0005634">
    <property type="term" value="C:nucleus"/>
    <property type="evidence" value="ECO:0007669"/>
    <property type="project" value="UniProtKB-SubCell"/>
</dbReference>
<dbReference type="InterPro" id="IPR004018">
    <property type="entry name" value="RPEL_repeat"/>
</dbReference>
<gene>
    <name evidence="11" type="ORF">MGAL_10B073370</name>
</gene>
<protein>
    <recommendedName>
        <fullName evidence="10">SAP domain-containing protein</fullName>
    </recommendedName>
</protein>
<comment type="subcellular location">
    <subcellularLocation>
        <location evidence="1">Nucleus</location>
    </subcellularLocation>
</comment>
<feature type="region of interest" description="Disordered" evidence="9">
    <location>
        <begin position="62"/>
        <end position="95"/>
    </location>
</feature>
<keyword evidence="2" id="KW-0677">Repeat</keyword>
<evidence type="ECO:0000256" key="6">
    <source>
        <dbReference type="ARBA" id="ARBA00023242"/>
    </source>
</evidence>
<evidence type="ECO:0000256" key="7">
    <source>
        <dbReference type="PROSITE-ProRule" id="PRU00401"/>
    </source>
</evidence>
<feature type="coiled-coil region" evidence="8">
    <location>
        <begin position="754"/>
        <end position="808"/>
    </location>
</feature>
<dbReference type="SUPFAM" id="SSF68906">
    <property type="entry name" value="SAP domain"/>
    <property type="match status" value="1"/>
</dbReference>
<feature type="repeat" description="RPEL" evidence="7">
    <location>
        <begin position="98"/>
        <end position="123"/>
    </location>
</feature>
<dbReference type="GO" id="GO:0003713">
    <property type="term" value="F:transcription coactivator activity"/>
    <property type="evidence" value="ECO:0007669"/>
    <property type="project" value="TreeGrafter"/>
</dbReference>
<reference evidence="11" key="1">
    <citation type="submission" date="2018-11" db="EMBL/GenBank/DDBJ databases">
        <authorList>
            <person name="Alioto T."/>
            <person name="Alioto T."/>
        </authorList>
    </citation>
    <scope>NUCLEOTIDE SEQUENCE</scope>
</reference>
<dbReference type="SMART" id="SM00513">
    <property type="entry name" value="SAP"/>
    <property type="match status" value="1"/>
</dbReference>
<dbReference type="Gene3D" id="6.10.140.2040">
    <property type="match status" value="1"/>
</dbReference>
<evidence type="ECO:0000313" key="11">
    <source>
        <dbReference type="EMBL" id="VDI81124.1"/>
    </source>
</evidence>
<sequence>MEMIDIAAAVSLPQVSVDSSSSSSWSPLYGGGAHLDQEAIQYIHKFYCKDCRMEAEKAKAAAADGTTPKLNGEEEKPTSPQSTLEEMSLQQSMDKNKESLKRKLMMRRSVTELVDQGIYPPLKTPPAFAEQRKSLERAKTGDLLRYKISHRPDRQQLVQQHILEDTTIDPSLHERQRLLKRARLVDDLNVKLNHRPGPLDLMKGNILKTEDEKFMEALQDGTLPFLPNDDDHPFTFDDDSNTSEGAYSPSQGDDSGMSDIGSPPIIPPAPSPPHQNKAQKLFQSNLAKLPVVTTQTFSITNSNNITSGGNYSIAQVKNGNSNYVTKVRPKKSNRPKTQTKSKVIKFHEYKGPPNVVKSTNPASTSTTQQQQQAQQQQQQQQIQQQQQQLLQDKSDTPYHILLQQQQLFLQWQLEFNGNNLNLNKLDKLPPGVVMSTGTNSSVTVTSPTPMSANQGHFQTVTQQTITSPLSVSQPHLVSQANIMTSISPSPSSIQTKMVSPTIVQSSQSPICQPQVQLNPSKPVATKVVPHKPLANLEDMKVADLKAELKKRNLPVSGPKPQLIERLKPYADTIITNSLNIASKNISALSKLPVQAIVNVKKFPVIKSDDVSMSNSSPTSPRTLESFMPLSPEIIEMVTSPQGLGPQQQNNIIHNSVPMTVDNSRPPSVAPMDMAMEVDSTPDPSNIIQQSFNQSNLSPSPSTITLVTSPTQQQQVHLIQAPLDQQQIQIVQPQTPAPKNGEALSPEQLIREEMLQQQRHKISELQRQLEDSQRRLKLQQMQHQHLQQQQQQLNVLQQQTAQLNQLQQQTQLLQQPTSPPQIVSSQMLQQPISPPLVVNSSMSPQPVTSPLTVKTSLIQPRSPPQAVNISPGNHQILSVSQPEGTTTILQIPLNALQNATRLTTVDALKAVNTSVQPNVINNHVPKVSMTNLFSNQVLHQSLNMGTPGTSLSSLINIQPIQTTSGKTFNLPPLNGLSQQQHRAISVPSSPVEGKANITRAKSNPFFIPSKEPPRYDEAVKNMHNLAQGGLSIKSEPGVSSASTQAMTKSISTPIIKSQAMDDVLEILIRHGELPPSAAQEPPPTPKTTAQSLSSSTVNSATSSYGGLTSSAAGQFPQFKMTQASTMPTTSTTSATDVVSSLLNSSPSYSLIKSEPITPPCSVAMTTTSDNFNSDILDINEMLNQDLSSMDWTSDSPFTQLDLNEGTCLPSELDKNNQSEDFLHVPQGINGMKQGTVHGSEPDIAALGINDLENSQNINMQMDVSDWLDVIMPSTGLTPLSANAPVAFPSDPILTPKTQQEVLDLFNFEDTDFSQTDMQSGINWEKLTETNIN</sequence>
<dbReference type="PANTHER" id="PTHR22793:SF12">
    <property type="entry name" value="MYOCARDIN-RELATED TRANSCRIPTION FACTOR, ISOFORM H"/>
    <property type="match status" value="1"/>
</dbReference>
<feature type="compositionally biased region" description="Polar residues" evidence="9">
    <location>
        <begin position="78"/>
        <end position="93"/>
    </location>
</feature>
<feature type="domain" description="SAP" evidence="10">
    <location>
        <begin position="536"/>
        <end position="570"/>
    </location>
</feature>
<evidence type="ECO:0000256" key="3">
    <source>
        <dbReference type="ARBA" id="ARBA00023015"/>
    </source>
</evidence>
<keyword evidence="5" id="KW-0804">Transcription</keyword>
<comment type="caution">
    <text evidence="11">The sequence shown here is derived from an EMBL/GenBank/DDBJ whole genome shotgun (WGS) entry which is preliminary data.</text>
</comment>
<dbReference type="PANTHER" id="PTHR22793">
    <property type="entry name" value="MYOCARDIN-RELATED TRANSCRIPTION FACTOR-RELATED"/>
    <property type="match status" value="1"/>
</dbReference>
<name>A0A8B6HMJ5_MYTGA</name>
<feature type="compositionally biased region" description="Pro residues" evidence="9">
    <location>
        <begin position="264"/>
        <end position="273"/>
    </location>
</feature>
<feature type="region of interest" description="Disordered" evidence="9">
    <location>
        <begin position="1073"/>
        <end position="1104"/>
    </location>
</feature>
<dbReference type="Proteomes" id="UP000596742">
    <property type="component" value="Unassembled WGS sequence"/>
</dbReference>
<evidence type="ECO:0000256" key="1">
    <source>
        <dbReference type="ARBA" id="ARBA00004123"/>
    </source>
</evidence>
<feature type="region of interest" description="Disordered" evidence="9">
    <location>
        <begin position="222"/>
        <end position="277"/>
    </location>
</feature>
<feature type="compositionally biased region" description="Polar residues" evidence="9">
    <location>
        <begin position="242"/>
        <end position="253"/>
    </location>
</feature>
<dbReference type="GO" id="GO:0045944">
    <property type="term" value="P:positive regulation of transcription by RNA polymerase II"/>
    <property type="evidence" value="ECO:0007669"/>
    <property type="project" value="TreeGrafter"/>
</dbReference>
<keyword evidence="3" id="KW-0805">Transcription regulation</keyword>
<dbReference type="Pfam" id="PF02755">
    <property type="entry name" value="RPEL"/>
    <property type="match status" value="1"/>
</dbReference>
<organism evidence="11 12">
    <name type="scientific">Mytilus galloprovincialis</name>
    <name type="common">Mediterranean mussel</name>
    <dbReference type="NCBI Taxonomy" id="29158"/>
    <lineage>
        <taxon>Eukaryota</taxon>
        <taxon>Metazoa</taxon>
        <taxon>Spiralia</taxon>
        <taxon>Lophotrochozoa</taxon>
        <taxon>Mollusca</taxon>
        <taxon>Bivalvia</taxon>
        <taxon>Autobranchia</taxon>
        <taxon>Pteriomorphia</taxon>
        <taxon>Mytilida</taxon>
        <taxon>Mytiloidea</taxon>
        <taxon>Mytilidae</taxon>
        <taxon>Mytilinae</taxon>
        <taxon>Mytilus</taxon>
    </lineage>
</organism>
<feature type="compositionally biased region" description="Basic residues" evidence="9">
    <location>
        <begin position="327"/>
        <end position="344"/>
    </location>
</feature>
<keyword evidence="4 8" id="KW-0175">Coiled coil</keyword>
<dbReference type="EMBL" id="UYJE01010242">
    <property type="protein sequence ID" value="VDI81124.1"/>
    <property type="molecule type" value="Genomic_DNA"/>
</dbReference>